<comment type="subcellular location">
    <subcellularLocation>
        <location evidence="1">Membrane</location>
        <topology evidence="1">Multi-pass membrane protein</topology>
    </subcellularLocation>
</comment>
<dbReference type="EMBL" id="BAABFB010000048">
    <property type="protein sequence ID" value="GAA4481495.1"/>
    <property type="molecule type" value="Genomic_DNA"/>
</dbReference>
<keyword evidence="8" id="KW-1185">Reference proteome</keyword>
<evidence type="ECO:0000256" key="3">
    <source>
        <dbReference type="ARBA" id="ARBA00022989"/>
    </source>
</evidence>
<evidence type="ECO:0000256" key="4">
    <source>
        <dbReference type="ARBA" id="ARBA00023136"/>
    </source>
</evidence>
<feature type="transmembrane region" description="Helical" evidence="5">
    <location>
        <begin position="115"/>
        <end position="139"/>
    </location>
</feature>
<keyword evidence="3 5" id="KW-1133">Transmembrane helix</keyword>
<dbReference type="Pfam" id="PF04138">
    <property type="entry name" value="GtrA_DPMS_TM"/>
    <property type="match status" value="1"/>
</dbReference>
<protein>
    <recommendedName>
        <fullName evidence="6">GtrA/DPMS transmembrane domain-containing protein</fullName>
    </recommendedName>
</protein>
<sequence>MYLVIKQGNGRGGTVVGPAVAAPDLRRAAARGSRPSVARAGLLRGDGVVAQFGRFVLVGGSSNVVYALVFLVLHSTGIFAANVGGVLASTVLANELHRRITFHASARVHWFPAQWEAGGVAIIGLLLSTVSLAVLEAWFPAAGGVVQAVLVVAVSAVVGLLRFLALRGWVFS</sequence>
<feature type="transmembrane region" description="Helical" evidence="5">
    <location>
        <begin position="145"/>
        <end position="165"/>
    </location>
</feature>
<evidence type="ECO:0000313" key="7">
    <source>
        <dbReference type="EMBL" id="GAA4481495.1"/>
    </source>
</evidence>
<proteinExistence type="predicted"/>
<name>A0ABP8P3V7_9NOCA</name>
<evidence type="ECO:0000256" key="1">
    <source>
        <dbReference type="ARBA" id="ARBA00004141"/>
    </source>
</evidence>
<evidence type="ECO:0000256" key="2">
    <source>
        <dbReference type="ARBA" id="ARBA00022692"/>
    </source>
</evidence>
<evidence type="ECO:0000256" key="5">
    <source>
        <dbReference type="SAM" id="Phobius"/>
    </source>
</evidence>
<evidence type="ECO:0000313" key="8">
    <source>
        <dbReference type="Proteomes" id="UP001501183"/>
    </source>
</evidence>
<gene>
    <name evidence="7" type="ORF">GCM10023094_29740</name>
</gene>
<accession>A0ABP8P3V7</accession>
<feature type="domain" description="GtrA/DPMS transmembrane" evidence="6">
    <location>
        <begin position="54"/>
        <end position="171"/>
    </location>
</feature>
<dbReference type="Proteomes" id="UP001501183">
    <property type="component" value="Unassembled WGS sequence"/>
</dbReference>
<feature type="transmembrane region" description="Helical" evidence="5">
    <location>
        <begin position="64"/>
        <end position="94"/>
    </location>
</feature>
<reference evidence="8" key="1">
    <citation type="journal article" date="2019" name="Int. J. Syst. Evol. Microbiol.">
        <title>The Global Catalogue of Microorganisms (GCM) 10K type strain sequencing project: providing services to taxonomists for standard genome sequencing and annotation.</title>
        <authorList>
            <consortium name="The Broad Institute Genomics Platform"/>
            <consortium name="The Broad Institute Genome Sequencing Center for Infectious Disease"/>
            <person name="Wu L."/>
            <person name="Ma J."/>
        </authorList>
    </citation>
    <scope>NUCLEOTIDE SEQUENCE [LARGE SCALE GENOMIC DNA]</scope>
    <source>
        <strain evidence="8">JCM 32206</strain>
    </source>
</reference>
<evidence type="ECO:0000259" key="6">
    <source>
        <dbReference type="Pfam" id="PF04138"/>
    </source>
</evidence>
<organism evidence="7 8">
    <name type="scientific">Rhodococcus olei</name>
    <dbReference type="NCBI Taxonomy" id="2161675"/>
    <lineage>
        <taxon>Bacteria</taxon>
        <taxon>Bacillati</taxon>
        <taxon>Actinomycetota</taxon>
        <taxon>Actinomycetes</taxon>
        <taxon>Mycobacteriales</taxon>
        <taxon>Nocardiaceae</taxon>
        <taxon>Rhodococcus</taxon>
    </lineage>
</organism>
<keyword evidence="2 5" id="KW-0812">Transmembrane</keyword>
<dbReference type="RefSeq" id="WP_345346217.1">
    <property type="nucleotide sequence ID" value="NZ_BAABFB010000048.1"/>
</dbReference>
<keyword evidence="4 5" id="KW-0472">Membrane</keyword>
<dbReference type="InterPro" id="IPR007267">
    <property type="entry name" value="GtrA_DPMS_TM"/>
</dbReference>
<comment type="caution">
    <text evidence="7">The sequence shown here is derived from an EMBL/GenBank/DDBJ whole genome shotgun (WGS) entry which is preliminary data.</text>
</comment>